<feature type="domain" description="Polysaccharide pyruvyl transferase" evidence="1">
    <location>
        <begin position="52"/>
        <end position="239"/>
    </location>
</feature>
<dbReference type="Proteomes" id="UP001185873">
    <property type="component" value="Unassembled WGS sequence"/>
</dbReference>
<sequence>MTPTRRAAPAARLRRRARRLLDAVRATADARWGRPREGHRPVYLVAPAGHPNHGDEQLLAGWLRYLRHALPGTPVVVDCHTPGQAAVLHHSEHPDVLFTDTLWRLASEHTGADEAIGFCRAAVGDPGLRPALATGIDLLRSASVVHLIGGGFVNDLWPHHLGVVAAAGEAGRAAGARVVATGQGFVPCGDAGRLAGALRDYDLVTVRDADSFELLAGTGVPVRHVADDGWLALSAAGVVEAGDHPVYSPDPDACRDLVLCAQSDLVEPEVLAATVARILAAWAVPGERITVVESIPGGDRVVWDRVCARAAAASGADGGQGGYDGDDDEVGRALADLRLPRARFVPFQELWATGLPARPGQVWLTTRFHPHLFAAARGASGVALRSGSAYYDVKHASLLAAGSQWRSVAADDGPRTVVSRVPAAGGVDPAAVAALVEGAERLAQEIYAGAAGRTLQ</sequence>
<dbReference type="RefSeq" id="WP_317469954.1">
    <property type="nucleotide sequence ID" value="NZ_JAWLKJ010000002.1"/>
</dbReference>
<keyword evidence="2" id="KW-0808">Transferase</keyword>
<organism evidence="2 3">
    <name type="scientific">Dietzia maris</name>
    <dbReference type="NCBI Taxonomy" id="37915"/>
    <lineage>
        <taxon>Bacteria</taxon>
        <taxon>Bacillati</taxon>
        <taxon>Actinomycetota</taxon>
        <taxon>Actinomycetes</taxon>
        <taxon>Mycobacteriales</taxon>
        <taxon>Dietziaceae</taxon>
        <taxon>Dietzia</taxon>
    </lineage>
</organism>
<reference evidence="2" key="1">
    <citation type="submission" date="2023-10" db="EMBL/GenBank/DDBJ databases">
        <title>Development of a sustainable strategy for remediation of hydrocarbon-contaminated territories based on the waste exchange concept.</title>
        <authorList>
            <person name="Krivoruchko A."/>
        </authorList>
    </citation>
    <scope>NUCLEOTIDE SEQUENCE</scope>
    <source>
        <strain evidence="2">IEGM 1175</strain>
    </source>
</reference>
<dbReference type="Pfam" id="PF04230">
    <property type="entry name" value="PS_pyruv_trans"/>
    <property type="match status" value="1"/>
</dbReference>
<dbReference type="GO" id="GO:0016740">
    <property type="term" value="F:transferase activity"/>
    <property type="evidence" value="ECO:0007669"/>
    <property type="project" value="UniProtKB-KW"/>
</dbReference>
<proteinExistence type="predicted"/>
<name>A0AAE4U5V9_9ACTN</name>
<evidence type="ECO:0000259" key="1">
    <source>
        <dbReference type="Pfam" id="PF04230"/>
    </source>
</evidence>
<dbReference type="InterPro" id="IPR007345">
    <property type="entry name" value="Polysacch_pyruvyl_Trfase"/>
</dbReference>
<accession>A0AAE4U5V9</accession>
<protein>
    <submittedName>
        <fullName evidence="2">Polysaccharide pyruvyl transferase family protein</fullName>
    </submittedName>
</protein>
<dbReference type="EMBL" id="JAWLKJ010000002">
    <property type="protein sequence ID" value="MDV6299384.1"/>
    <property type="molecule type" value="Genomic_DNA"/>
</dbReference>
<gene>
    <name evidence="2" type="ORF">R3P82_09665</name>
</gene>
<comment type="caution">
    <text evidence="2">The sequence shown here is derived from an EMBL/GenBank/DDBJ whole genome shotgun (WGS) entry which is preliminary data.</text>
</comment>
<evidence type="ECO:0000313" key="3">
    <source>
        <dbReference type="Proteomes" id="UP001185873"/>
    </source>
</evidence>
<dbReference type="AlphaFoldDB" id="A0AAE4U5V9"/>
<evidence type="ECO:0000313" key="2">
    <source>
        <dbReference type="EMBL" id="MDV6299384.1"/>
    </source>
</evidence>